<evidence type="ECO:0000256" key="8">
    <source>
        <dbReference type="ARBA" id="ARBA00023136"/>
    </source>
</evidence>
<keyword evidence="8" id="KW-0472">Membrane</keyword>
<keyword evidence="3" id="KW-1003">Cell membrane</keyword>
<keyword evidence="10" id="KW-0762">Sugar transport</keyword>
<accession>A0A7W9SFC4</accession>
<evidence type="ECO:0000256" key="6">
    <source>
        <dbReference type="ARBA" id="ARBA00022840"/>
    </source>
</evidence>
<evidence type="ECO:0000256" key="1">
    <source>
        <dbReference type="ARBA" id="ARBA00004202"/>
    </source>
</evidence>
<keyword evidence="6 10" id="KW-0067">ATP-binding</keyword>
<evidence type="ECO:0000256" key="3">
    <source>
        <dbReference type="ARBA" id="ARBA00022475"/>
    </source>
</evidence>
<dbReference type="Proteomes" id="UP000522163">
    <property type="component" value="Unassembled WGS sequence"/>
</dbReference>
<gene>
    <name evidence="10" type="ORF">HNQ46_001100</name>
</gene>
<evidence type="ECO:0000313" key="10">
    <source>
        <dbReference type="EMBL" id="MBB6041128.1"/>
    </source>
</evidence>
<feature type="domain" description="ABC transporter" evidence="9">
    <location>
        <begin position="255"/>
        <end position="499"/>
    </location>
</feature>
<comment type="caution">
    <text evidence="10">The sequence shown here is derived from an EMBL/GenBank/DDBJ whole genome shotgun (WGS) entry which is preliminary data.</text>
</comment>
<evidence type="ECO:0000313" key="11">
    <source>
        <dbReference type="Proteomes" id="UP000522163"/>
    </source>
</evidence>
<keyword evidence="7" id="KW-1278">Translocase</keyword>
<dbReference type="Pfam" id="PF00005">
    <property type="entry name" value="ABC_tran"/>
    <property type="match status" value="2"/>
</dbReference>
<protein>
    <submittedName>
        <fullName evidence="10">Simple sugar transport system ATP-binding protein</fullName>
    </submittedName>
</protein>
<dbReference type="SUPFAM" id="SSF52540">
    <property type="entry name" value="P-loop containing nucleoside triphosphate hydrolases"/>
    <property type="match status" value="2"/>
</dbReference>
<dbReference type="AlphaFoldDB" id="A0A7W9SFC4"/>
<name>A0A7W9SFC4_9FIRM</name>
<dbReference type="FunFam" id="3.40.50.300:FF:000127">
    <property type="entry name" value="Ribose import ATP-binding protein RbsA"/>
    <property type="match status" value="1"/>
</dbReference>
<evidence type="ECO:0000256" key="4">
    <source>
        <dbReference type="ARBA" id="ARBA00022737"/>
    </source>
</evidence>
<dbReference type="GO" id="GO:0005524">
    <property type="term" value="F:ATP binding"/>
    <property type="evidence" value="ECO:0007669"/>
    <property type="project" value="UniProtKB-KW"/>
</dbReference>
<reference evidence="10 11" key="1">
    <citation type="submission" date="2020-08" db="EMBL/GenBank/DDBJ databases">
        <title>Genomic Encyclopedia of Type Strains, Phase IV (KMG-IV): sequencing the most valuable type-strain genomes for metagenomic binning, comparative biology and taxonomic classification.</title>
        <authorList>
            <person name="Goeker M."/>
        </authorList>
    </citation>
    <scope>NUCLEOTIDE SEQUENCE [LARGE SCALE GENOMIC DNA]</scope>
    <source>
        <strain evidence="10 11">DSM 17245</strain>
    </source>
</reference>
<dbReference type="CDD" id="cd03216">
    <property type="entry name" value="ABC_Carb_Monos_I"/>
    <property type="match status" value="1"/>
</dbReference>
<evidence type="ECO:0000259" key="9">
    <source>
        <dbReference type="PROSITE" id="PS50893"/>
    </source>
</evidence>
<evidence type="ECO:0000256" key="2">
    <source>
        <dbReference type="ARBA" id="ARBA00022448"/>
    </source>
</evidence>
<dbReference type="InterPro" id="IPR017871">
    <property type="entry name" value="ABC_transporter-like_CS"/>
</dbReference>
<feature type="domain" description="ABC transporter" evidence="9">
    <location>
        <begin position="4"/>
        <end position="238"/>
    </location>
</feature>
<organism evidence="10 11">
    <name type="scientific">Oribacterium sinus</name>
    <dbReference type="NCBI Taxonomy" id="237576"/>
    <lineage>
        <taxon>Bacteria</taxon>
        <taxon>Bacillati</taxon>
        <taxon>Bacillota</taxon>
        <taxon>Clostridia</taxon>
        <taxon>Lachnospirales</taxon>
        <taxon>Lachnospiraceae</taxon>
        <taxon>Oribacterium</taxon>
    </lineage>
</organism>
<dbReference type="InterPro" id="IPR003439">
    <property type="entry name" value="ABC_transporter-like_ATP-bd"/>
</dbReference>
<dbReference type="InterPro" id="IPR050107">
    <property type="entry name" value="ABC_carbohydrate_import_ATPase"/>
</dbReference>
<dbReference type="CDD" id="cd03215">
    <property type="entry name" value="ABC_Carb_Monos_II"/>
    <property type="match status" value="1"/>
</dbReference>
<dbReference type="RefSeq" id="WP_183683669.1">
    <property type="nucleotide sequence ID" value="NZ_JACHHH010000004.1"/>
</dbReference>
<dbReference type="PANTHER" id="PTHR43790:SF9">
    <property type="entry name" value="GALACTOFURANOSE TRANSPORTER ATP-BINDING PROTEIN YTFR"/>
    <property type="match status" value="1"/>
</dbReference>
<dbReference type="PROSITE" id="PS50893">
    <property type="entry name" value="ABC_TRANSPORTER_2"/>
    <property type="match status" value="2"/>
</dbReference>
<keyword evidence="4" id="KW-0677">Repeat</keyword>
<sequence length="513" mass="56719">MEVIAGRGLYQIYPGGVLANEDVNLSVEKGEIHALVGENGAGKSTLMKMLYGEIAPTKGKILVKGEEVEFHSSKEAMEKGIGMVHQHFMQIPSMTVAENLVLGTGKSLFVDRKKAVEECKALSEKYGLQVEAEKKVSDISIAMRQKLEILKALYRGAEIFILDEPTAVLTPQETEELFVQLRSLREKGHTILFISHKLQEVKALCDRMTILRDGKTMGTYGVESLSEADISRLMVGREIRLDIEKEPFSPGKKVFSGKNIFLQGEGGKAILQNLSFSLSEGEILGIAGIDGNGQNELCQVLVGTLSANGAELQLFSQDFSAFSVQKRQDLGISYVSEDRFLYGSAPRLSLEENAISRSYREKALFSFGLLNSGKIQAFTKKVLSAFSVKYKNTKQDVKSLSGGNAQKLIFGREYEANPHLFILNQPTRGIDVGAIAFIRKKILDMRKNKKAVLLISADLTELLSLSDHILVMHEGRFVGYLDNDGSLTEEELGLYMLGVKEDSQERIGEAYEQ</sequence>
<dbReference type="PROSITE" id="PS00211">
    <property type="entry name" value="ABC_TRANSPORTER_1"/>
    <property type="match status" value="1"/>
</dbReference>
<dbReference type="GeneID" id="85014647"/>
<keyword evidence="2" id="KW-0813">Transport</keyword>
<evidence type="ECO:0000256" key="7">
    <source>
        <dbReference type="ARBA" id="ARBA00022967"/>
    </source>
</evidence>
<dbReference type="InterPro" id="IPR027417">
    <property type="entry name" value="P-loop_NTPase"/>
</dbReference>
<dbReference type="EMBL" id="JACHHH010000004">
    <property type="protein sequence ID" value="MBB6041128.1"/>
    <property type="molecule type" value="Genomic_DNA"/>
</dbReference>
<proteinExistence type="predicted"/>
<comment type="subcellular location">
    <subcellularLocation>
        <location evidence="1">Cell membrane</location>
        <topology evidence="1">Peripheral membrane protein</topology>
    </subcellularLocation>
</comment>
<keyword evidence="5" id="KW-0547">Nucleotide-binding</keyword>
<dbReference type="InterPro" id="IPR003593">
    <property type="entry name" value="AAA+_ATPase"/>
</dbReference>
<dbReference type="GO" id="GO:0016887">
    <property type="term" value="F:ATP hydrolysis activity"/>
    <property type="evidence" value="ECO:0007669"/>
    <property type="project" value="InterPro"/>
</dbReference>
<evidence type="ECO:0000256" key="5">
    <source>
        <dbReference type="ARBA" id="ARBA00022741"/>
    </source>
</evidence>
<dbReference type="SMART" id="SM00382">
    <property type="entry name" value="AAA"/>
    <property type="match status" value="1"/>
</dbReference>
<dbReference type="GO" id="GO:0005886">
    <property type="term" value="C:plasma membrane"/>
    <property type="evidence" value="ECO:0007669"/>
    <property type="project" value="UniProtKB-SubCell"/>
</dbReference>
<dbReference type="PANTHER" id="PTHR43790">
    <property type="entry name" value="CARBOHYDRATE TRANSPORT ATP-BINDING PROTEIN MG119-RELATED"/>
    <property type="match status" value="1"/>
</dbReference>
<dbReference type="Gene3D" id="3.40.50.300">
    <property type="entry name" value="P-loop containing nucleotide triphosphate hydrolases"/>
    <property type="match status" value="2"/>
</dbReference>